<keyword evidence="4" id="KW-1003">Cell membrane</keyword>
<dbReference type="Gene3D" id="3.40.50.2300">
    <property type="match status" value="1"/>
</dbReference>
<dbReference type="Pfam" id="PF13426">
    <property type="entry name" value="PAS_9"/>
    <property type="match status" value="1"/>
</dbReference>
<evidence type="ECO:0000256" key="5">
    <source>
        <dbReference type="ARBA" id="ARBA00022553"/>
    </source>
</evidence>
<dbReference type="PROSITE" id="PS50112">
    <property type="entry name" value="PAS"/>
    <property type="match status" value="1"/>
</dbReference>
<dbReference type="Pfam" id="PF00512">
    <property type="entry name" value="HisKA"/>
    <property type="match status" value="1"/>
</dbReference>
<keyword evidence="7" id="KW-0547">Nucleotide-binding</keyword>
<dbReference type="SUPFAM" id="SSF47384">
    <property type="entry name" value="Homodimeric domain of signal transducing histidine kinase"/>
    <property type="match status" value="1"/>
</dbReference>
<dbReference type="InterPro" id="IPR011006">
    <property type="entry name" value="CheY-like_superfamily"/>
</dbReference>
<protein>
    <recommendedName>
        <fullName evidence="3">histidine kinase</fullName>
        <ecNumber evidence="3">2.7.13.3</ecNumber>
    </recommendedName>
</protein>
<dbReference type="PROSITE" id="PS50110">
    <property type="entry name" value="RESPONSE_REGULATORY"/>
    <property type="match status" value="1"/>
</dbReference>
<accession>A0A372LP28</accession>
<feature type="domain" description="Histidine kinase" evidence="13">
    <location>
        <begin position="397"/>
        <end position="612"/>
    </location>
</feature>
<dbReference type="SUPFAM" id="SSF55785">
    <property type="entry name" value="PYP-like sensor domain (PAS domain)"/>
    <property type="match status" value="3"/>
</dbReference>
<evidence type="ECO:0000256" key="4">
    <source>
        <dbReference type="ARBA" id="ARBA00022475"/>
    </source>
</evidence>
<comment type="catalytic activity">
    <reaction evidence="1">
        <text>ATP + protein L-histidine = ADP + protein N-phospho-L-histidine.</text>
        <dbReference type="EC" id="2.7.13.3"/>
    </reaction>
</comment>
<evidence type="ECO:0000313" key="17">
    <source>
        <dbReference type="Proteomes" id="UP000264541"/>
    </source>
</evidence>
<feature type="domain" description="PAS" evidence="15">
    <location>
        <begin position="125"/>
        <end position="162"/>
    </location>
</feature>
<evidence type="ECO:0000259" key="14">
    <source>
        <dbReference type="PROSITE" id="PS50110"/>
    </source>
</evidence>
<dbReference type="SMART" id="SM00448">
    <property type="entry name" value="REC"/>
    <property type="match status" value="1"/>
</dbReference>
<dbReference type="EMBL" id="QVTE01000030">
    <property type="protein sequence ID" value="RFU68972.1"/>
    <property type="molecule type" value="Genomic_DNA"/>
</dbReference>
<dbReference type="InterPro" id="IPR001789">
    <property type="entry name" value="Sig_transdc_resp-reg_receiver"/>
</dbReference>
<keyword evidence="9" id="KW-0067">ATP-binding</keyword>
<dbReference type="FunFam" id="1.10.287.130:FF:000038">
    <property type="entry name" value="Sensory transduction histidine kinase"/>
    <property type="match status" value="1"/>
</dbReference>
<dbReference type="CDD" id="cd00082">
    <property type="entry name" value="HisKA"/>
    <property type="match status" value="1"/>
</dbReference>
<evidence type="ECO:0000259" key="15">
    <source>
        <dbReference type="PROSITE" id="PS50112"/>
    </source>
</evidence>
<reference evidence="16 17" key="1">
    <citation type="submission" date="2018-08" db="EMBL/GenBank/DDBJ databases">
        <title>Bacillus chawlae sp. nov., Bacillus glennii sp. nov., and Bacillus saganii sp. nov. Isolated from the Vehicle Assembly Building at Kennedy Space Center where the Viking Spacecraft were Assembled.</title>
        <authorList>
            <person name="Seuylemezian A."/>
            <person name="Vaishampayan P."/>
        </authorList>
    </citation>
    <scope>NUCLEOTIDE SEQUENCE [LARGE SCALE GENOMIC DNA]</scope>
    <source>
        <strain evidence="16 17">V47-23a</strain>
    </source>
</reference>
<name>A0A372LP28_9BACI</name>
<evidence type="ECO:0000256" key="10">
    <source>
        <dbReference type="ARBA" id="ARBA00023012"/>
    </source>
</evidence>
<dbReference type="PANTHER" id="PTHR43047">
    <property type="entry name" value="TWO-COMPONENT HISTIDINE PROTEIN KINASE"/>
    <property type="match status" value="1"/>
</dbReference>
<dbReference type="CDD" id="cd00130">
    <property type="entry name" value="PAS"/>
    <property type="match status" value="1"/>
</dbReference>
<evidence type="ECO:0000256" key="3">
    <source>
        <dbReference type="ARBA" id="ARBA00012438"/>
    </source>
</evidence>
<dbReference type="InterPro" id="IPR005467">
    <property type="entry name" value="His_kinase_dom"/>
</dbReference>
<evidence type="ECO:0000256" key="7">
    <source>
        <dbReference type="ARBA" id="ARBA00022741"/>
    </source>
</evidence>
<dbReference type="Gene3D" id="3.30.565.10">
    <property type="entry name" value="Histidine kinase-like ATPase, C-terminal domain"/>
    <property type="match status" value="1"/>
</dbReference>
<evidence type="ECO:0000256" key="2">
    <source>
        <dbReference type="ARBA" id="ARBA00004236"/>
    </source>
</evidence>
<evidence type="ECO:0000256" key="11">
    <source>
        <dbReference type="ARBA" id="ARBA00023136"/>
    </source>
</evidence>
<dbReference type="SUPFAM" id="SSF52172">
    <property type="entry name" value="CheY-like"/>
    <property type="match status" value="1"/>
</dbReference>
<dbReference type="SUPFAM" id="SSF55874">
    <property type="entry name" value="ATPase domain of HSP90 chaperone/DNA topoisomerase II/histidine kinase"/>
    <property type="match status" value="1"/>
</dbReference>
<keyword evidence="6" id="KW-0808">Transferase</keyword>
<dbReference type="GO" id="GO:0005886">
    <property type="term" value="C:plasma membrane"/>
    <property type="evidence" value="ECO:0007669"/>
    <property type="project" value="UniProtKB-SubCell"/>
</dbReference>
<dbReference type="Gene3D" id="3.30.450.20">
    <property type="entry name" value="PAS domain"/>
    <property type="match status" value="3"/>
</dbReference>
<evidence type="ECO:0000256" key="12">
    <source>
        <dbReference type="PROSITE-ProRule" id="PRU00169"/>
    </source>
</evidence>
<dbReference type="EC" id="2.7.13.3" evidence="3"/>
<evidence type="ECO:0000259" key="13">
    <source>
        <dbReference type="PROSITE" id="PS50109"/>
    </source>
</evidence>
<proteinExistence type="predicted"/>
<dbReference type="PANTHER" id="PTHR43047:SF72">
    <property type="entry name" value="OSMOSENSING HISTIDINE PROTEIN KINASE SLN1"/>
    <property type="match status" value="1"/>
</dbReference>
<dbReference type="GO" id="GO:0005524">
    <property type="term" value="F:ATP binding"/>
    <property type="evidence" value="ECO:0007669"/>
    <property type="project" value="UniProtKB-KW"/>
</dbReference>
<dbReference type="SMART" id="SM00387">
    <property type="entry name" value="HATPase_c"/>
    <property type="match status" value="1"/>
</dbReference>
<dbReference type="FunFam" id="3.30.565.10:FF:000023">
    <property type="entry name" value="PAS domain-containing sensor histidine kinase"/>
    <property type="match status" value="1"/>
</dbReference>
<dbReference type="GO" id="GO:0009927">
    <property type="term" value="F:histidine phosphotransfer kinase activity"/>
    <property type="evidence" value="ECO:0007669"/>
    <property type="project" value="TreeGrafter"/>
</dbReference>
<dbReference type="SMART" id="SM00091">
    <property type="entry name" value="PAS"/>
    <property type="match status" value="3"/>
</dbReference>
<evidence type="ECO:0000256" key="1">
    <source>
        <dbReference type="ARBA" id="ARBA00000085"/>
    </source>
</evidence>
<evidence type="ECO:0000313" key="16">
    <source>
        <dbReference type="EMBL" id="RFU68972.1"/>
    </source>
</evidence>
<dbReference type="OrthoDB" id="9790669at2"/>
<comment type="caution">
    <text evidence="16">The sequence shown here is derived from an EMBL/GenBank/DDBJ whole genome shotgun (WGS) entry which is preliminary data.</text>
</comment>
<sequence>MTYSRYINEIDLSNTGMICKIIKSGTDFIHTFCDGDLLYWLGMTPEDVVGKTAYDFFPSDLADSKQQFYKRAWSGEFLQYETFLNNVYYITTVRPIWHNNQVVELLATSVNISERKSREEENRQKDELYRSVVNTMTEGILIIDKSGNFTPLNANVKKLLGIVCETFDAETINTHGIEFLNKEGTLLNYSELPGFKTLASGVSVNNFICALKQNNKIRWFSLNSNPLIIAGETAALVSFFEITIQKEQQMQLRQSNAFQKTLLDNLESGIVVTDQNRNFSLINKKALELFNLSDEAQYLGKFAPDYHTVWKSEERDTVNKQVVASMNRKVNVSREIEMDNGKVVSASYIPFSAGEEISGNIFEFVDITNRKRLERTIIHAKEQAEKANRSKSEFLAKMSHELRTPLNSILGFAQLLEMDKALNKKQLDFVLEILNAGRHLLHLINDILDLSRIETGKLRMEMDSVHLDNLIDECINIVQPSAMSKNIKIKKECHEYQNIFVKADPLRLKQVLFNLLDNAIKYNKINGEVTISVQREADTLTLHVMDTGEGFSSDEYENIFLPFYRINDTKEQGNGIGLPIVKQLISLMEGNVGVSSEKGKGSDFWVNLKVELRQSLESKQQIEQDNIFISADASFRILYIEDNQSNIHLINQVFKSLPNYTLISAENGRDGIKIASQEKIDLILLDINLPDISGEAVFERLKKDSVTRQIPIIALSANAMENDIKRALEKGFISYLTKPLDIQEFLNILNLTLLKMEERH</sequence>
<comment type="subcellular location">
    <subcellularLocation>
        <location evidence="2">Cell membrane</location>
    </subcellularLocation>
</comment>
<dbReference type="InterPro" id="IPR036890">
    <property type="entry name" value="HATPase_C_sf"/>
</dbReference>
<dbReference type="GO" id="GO:0000155">
    <property type="term" value="F:phosphorelay sensor kinase activity"/>
    <property type="evidence" value="ECO:0007669"/>
    <property type="project" value="InterPro"/>
</dbReference>
<dbReference type="AlphaFoldDB" id="A0A372LP28"/>
<evidence type="ECO:0000256" key="9">
    <source>
        <dbReference type="ARBA" id="ARBA00022840"/>
    </source>
</evidence>
<feature type="modified residue" description="4-aspartylphosphate" evidence="12">
    <location>
        <position position="686"/>
    </location>
</feature>
<dbReference type="InterPro" id="IPR004358">
    <property type="entry name" value="Sig_transdc_His_kin-like_C"/>
</dbReference>
<evidence type="ECO:0000256" key="6">
    <source>
        <dbReference type="ARBA" id="ARBA00022679"/>
    </source>
</evidence>
<dbReference type="PRINTS" id="PR00344">
    <property type="entry name" value="BCTRLSENSOR"/>
</dbReference>
<keyword evidence="8 16" id="KW-0418">Kinase</keyword>
<dbReference type="InterPro" id="IPR003594">
    <property type="entry name" value="HATPase_dom"/>
</dbReference>
<feature type="domain" description="Response regulatory" evidence="14">
    <location>
        <begin position="636"/>
        <end position="753"/>
    </location>
</feature>
<dbReference type="InterPro" id="IPR000014">
    <property type="entry name" value="PAS"/>
</dbReference>
<dbReference type="SMART" id="SM00388">
    <property type="entry name" value="HisKA"/>
    <property type="match status" value="1"/>
</dbReference>
<dbReference type="InterPro" id="IPR035965">
    <property type="entry name" value="PAS-like_dom_sf"/>
</dbReference>
<gene>
    <name evidence="16" type="ORF">D0469_10835</name>
</gene>
<dbReference type="Gene3D" id="1.10.287.130">
    <property type="match status" value="1"/>
</dbReference>
<dbReference type="Pfam" id="PF02518">
    <property type="entry name" value="HATPase_c"/>
    <property type="match status" value="1"/>
</dbReference>
<keyword evidence="5 12" id="KW-0597">Phosphoprotein</keyword>
<evidence type="ECO:0000256" key="8">
    <source>
        <dbReference type="ARBA" id="ARBA00022777"/>
    </source>
</evidence>
<dbReference type="Pfam" id="PF00072">
    <property type="entry name" value="Response_reg"/>
    <property type="match status" value="1"/>
</dbReference>
<dbReference type="InterPro" id="IPR003661">
    <property type="entry name" value="HisK_dim/P_dom"/>
</dbReference>
<organism evidence="16 17">
    <name type="scientific">Peribacillus saganii</name>
    <dbReference type="NCBI Taxonomy" id="2303992"/>
    <lineage>
        <taxon>Bacteria</taxon>
        <taxon>Bacillati</taxon>
        <taxon>Bacillota</taxon>
        <taxon>Bacilli</taxon>
        <taxon>Bacillales</taxon>
        <taxon>Bacillaceae</taxon>
        <taxon>Peribacillus</taxon>
    </lineage>
</organism>
<keyword evidence="11" id="KW-0472">Membrane</keyword>
<dbReference type="InterPro" id="IPR036097">
    <property type="entry name" value="HisK_dim/P_sf"/>
</dbReference>
<keyword evidence="17" id="KW-1185">Reference proteome</keyword>
<dbReference type="Proteomes" id="UP000264541">
    <property type="component" value="Unassembled WGS sequence"/>
</dbReference>
<keyword evidence="10" id="KW-0902">Two-component regulatory system</keyword>
<dbReference type="PROSITE" id="PS50109">
    <property type="entry name" value="HIS_KIN"/>
    <property type="match status" value="1"/>
</dbReference>
<dbReference type="Pfam" id="PF12860">
    <property type="entry name" value="PAS_7"/>
    <property type="match status" value="1"/>
</dbReference>